<dbReference type="InterPro" id="IPR019954">
    <property type="entry name" value="Ubiquitin_CS"/>
</dbReference>
<protein>
    <recommendedName>
        <fullName evidence="1">Ubiquitin-like domain-containing protein</fullName>
    </recommendedName>
</protein>
<proteinExistence type="predicted"/>
<dbReference type="EMBL" id="JYLF01000005">
    <property type="protein sequence ID" value="KMN13336.1"/>
    <property type="molecule type" value="Genomic_DNA"/>
</dbReference>
<organism evidence="2 3">
    <name type="scientific">Pseudomonas weihenstephanensis</name>
    <dbReference type="NCBI Taxonomy" id="1608994"/>
    <lineage>
        <taxon>Bacteria</taxon>
        <taxon>Pseudomonadati</taxon>
        <taxon>Pseudomonadota</taxon>
        <taxon>Gammaproteobacteria</taxon>
        <taxon>Pseudomonadales</taxon>
        <taxon>Pseudomonadaceae</taxon>
        <taxon>Pseudomonas</taxon>
    </lineage>
</organism>
<dbReference type="Pfam" id="PF00240">
    <property type="entry name" value="ubiquitin"/>
    <property type="match status" value="1"/>
</dbReference>
<feature type="domain" description="Ubiquitin-like" evidence="1">
    <location>
        <begin position="6"/>
        <end position="79"/>
    </location>
</feature>
<evidence type="ECO:0000259" key="1">
    <source>
        <dbReference type="PROSITE" id="PS50053"/>
    </source>
</evidence>
<dbReference type="SUPFAM" id="SSF54236">
    <property type="entry name" value="Ubiquitin-like"/>
    <property type="match status" value="1"/>
</dbReference>
<dbReference type="InterPro" id="IPR019956">
    <property type="entry name" value="Ubiquitin_dom"/>
</dbReference>
<sequence>MKVMTINLTIVTPTGKRLNFDFEGQETTIDAVKEAVLSREGIPLETQRLIYKGKQLEDGLTIGDYNIDNGMELHLILRM</sequence>
<dbReference type="PANTHER" id="PTHR10666">
    <property type="entry name" value="UBIQUITIN"/>
    <property type="match status" value="1"/>
</dbReference>
<dbReference type="AlphaFoldDB" id="A0A0J6LG49"/>
<dbReference type="SMART" id="SM00213">
    <property type="entry name" value="UBQ"/>
    <property type="match status" value="1"/>
</dbReference>
<dbReference type="Gene3D" id="3.10.20.90">
    <property type="entry name" value="Phosphatidylinositol 3-kinase Catalytic Subunit, Chain A, domain 1"/>
    <property type="match status" value="1"/>
</dbReference>
<dbReference type="PATRIC" id="fig|1608994.3.peg.3642"/>
<dbReference type="Proteomes" id="UP000036325">
    <property type="component" value="Unassembled WGS sequence"/>
</dbReference>
<accession>A0A0J6LG49</accession>
<gene>
    <name evidence="2" type="ORF">TU86_14870</name>
</gene>
<dbReference type="InterPro" id="IPR050158">
    <property type="entry name" value="Ubiquitin_ubiquitin-like"/>
</dbReference>
<dbReference type="InterPro" id="IPR029071">
    <property type="entry name" value="Ubiquitin-like_domsf"/>
</dbReference>
<evidence type="ECO:0000313" key="2">
    <source>
        <dbReference type="EMBL" id="KMN13336.1"/>
    </source>
</evidence>
<evidence type="ECO:0000313" key="3">
    <source>
        <dbReference type="Proteomes" id="UP000036325"/>
    </source>
</evidence>
<dbReference type="STRING" id="1608994.TU86_14870"/>
<name>A0A0J6LG49_9PSED</name>
<dbReference type="InterPro" id="IPR000626">
    <property type="entry name" value="Ubiquitin-like_dom"/>
</dbReference>
<reference evidence="2 3" key="1">
    <citation type="submission" date="2015-02" db="EMBL/GenBank/DDBJ databases">
        <title>Pseudomonas helleri sp. nov. and Pseudomonas weihenstephanensis sp. nov., isolated from raw cows milk.</title>
        <authorList>
            <person name="von Neubeck M."/>
            <person name="Huptas C."/>
            <person name="Wenning M."/>
            <person name="Scherer S."/>
        </authorList>
    </citation>
    <scope>NUCLEOTIDE SEQUENCE [LARGE SCALE GENOMIC DNA]</scope>
    <source>
        <strain evidence="2 3">DSM 29166</strain>
    </source>
</reference>
<dbReference type="PROSITE" id="PS50053">
    <property type="entry name" value="UBIQUITIN_2"/>
    <property type="match status" value="1"/>
</dbReference>
<dbReference type="PRINTS" id="PR00348">
    <property type="entry name" value="UBIQUITIN"/>
</dbReference>
<dbReference type="PROSITE" id="PS00299">
    <property type="entry name" value="UBIQUITIN_1"/>
    <property type="match status" value="1"/>
</dbReference>
<comment type="caution">
    <text evidence="2">The sequence shown here is derived from an EMBL/GenBank/DDBJ whole genome shotgun (WGS) entry which is preliminary data.</text>
</comment>